<organism evidence="4 5">
    <name type="scientific">Paenibacillus baimaensis</name>
    <dbReference type="NCBI Taxonomy" id="2982185"/>
    <lineage>
        <taxon>Bacteria</taxon>
        <taxon>Bacillati</taxon>
        <taxon>Bacillota</taxon>
        <taxon>Bacilli</taxon>
        <taxon>Bacillales</taxon>
        <taxon>Paenibacillaceae</taxon>
        <taxon>Paenibacillus</taxon>
    </lineage>
</organism>
<gene>
    <name evidence="4" type="ORF">OB236_10875</name>
</gene>
<dbReference type="InterPro" id="IPR002110">
    <property type="entry name" value="Ankyrin_rpt"/>
</dbReference>
<dbReference type="InterPro" id="IPR036770">
    <property type="entry name" value="Ankyrin_rpt-contain_sf"/>
</dbReference>
<comment type="caution">
    <text evidence="4">The sequence shown here is derived from an EMBL/GenBank/DDBJ whole genome shotgun (WGS) entry which is preliminary data.</text>
</comment>
<dbReference type="EMBL" id="JAOQIO010000033">
    <property type="protein sequence ID" value="MCU6792623.1"/>
    <property type="molecule type" value="Genomic_DNA"/>
</dbReference>
<dbReference type="PROSITE" id="PS50088">
    <property type="entry name" value="ANK_REPEAT"/>
    <property type="match status" value="2"/>
</dbReference>
<dbReference type="PROSITE" id="PS50297">
    <property type="entry name" value="ANK_REP_REGION"/>
    <property type="match status" value="1"/>
</dbReference>
<dbReference type="PANTHER" id="PTHR24171:SF8">
    <property type="entry name" value="BRCA1-ASSOCIATED RING DOMAIN PROTEIN 1"/>
    <property type="match status" value="1"/>
</dbReference>
<evidence type="ECO:0000313" key="5">
    <source>
        <dbReference type="Proteomes" id="UP001652445"/>
    </source>
</evidence>
<keyword evidence="5" id="KW-1185">Reference proteome</keyword>
<evidence type="ECO:0000313" key="4">
    <source>
        <dbReference type="EMBL" id="MCU6792623.1"/>
    </source>
</evidence>
<dbReference type="PANTHER" id="PTHR24171">
    <property type="entry name" value="ANKYRIN REPEAT DOMAIN-CONTAINING PROTEIN 39-RELATED"/>
    <property type="match status" value="1"/>
</dbReference>
<evidence type="ECO:0000256" key="3">
    <source>
        <dbReference type="PROSITE-ProRule" id="PRU00023"/>
    </source>
</evidence>
<keyword evidence="2 3" id="KW-0040">ANK repeat</keyword>
<evidence type="ECO:0000256" key="2">
    <source>
        <dbReference type="ARBA" id="ARBA00023043"/>
    </source>
</evidence>
<dbReference type="SUPFAM" id="SSF48403">
    <property type="entry name" value="Ankyrin repeat"/>
    <property type="match status" value="1"/>
</dbReference>
<name>A0ABT2UDA1_9BACL</name>
<protein>
    <submittedName>
        <fullName evidence="4">Ankyrin repeat domain-containing protein</fullName>
    </submittedName>
</protein>
<dbReference type="Gene3D" id="1.25.40.20">
    <property type="entry name" value="Ankyrin repeat-containing domain"/>
    <property type="match status" value="1"/>
</dbReference>
<dbReference type="SMART" id="SM00248">
    <property type="entry name" value="ANK"/>
    <property type="match status" value="3"/>
</dbReference>
<dbReference type="Proteomes" id="UP001652445">
    <property type="component" value="Unassembled WGS sequence"/>
</dbReference>
<accession>A0ABT2UDA1</accession>
<dbReference type="Pfam" id="PF12796">
    <property type="entry name" value="Ank_2"/>
    <property type="match status" value="1"/>
</dbReference>
<feature type="repeat" description="ANK" evidence="3">
    <location>
        <begin position="66"/>
        <end position="112"/>
    </location>
</feature>
<keyword evidence="1" id="KW-0677">Repeat</keyword>
<evidence type="ECO:0000256" key="1">
    <source>
        <dbReference type="ARBA" id="ARBA00022737"/>
    </source>
</evidence>
<dbReference type="RefSeq" id="WP_262684006.1">
    <property type="nucleotide sequence ID" value="NZ_JAOQIO010000033.1"/>
</dbReference>
<feature type="repeat" description="ANK" evidence="3">
    <location>
        <begin position="33"/>
        <end position="65"/>
    </location>
</feature>
<reference evidence="4 5" key="1">
    <citation type="submission" date="2022-09" db="EMBL/GenBank/DDBJ databases">
        <authorList>
            <person name="Han X.L."/>
            <person name="Wang Q."/>
            <person name="Lu T."/>
        </authorList>
    </citation>
    <scope>NUCLEOTIDE SEQUENCE [LARGE SCALE GENOMIC DNA]</scope>
    <source>
        <strain evidence="4 5">WQ 127069</strain>
    </source>
</reference>
<sequence length="142" mass="15625">MNNKIFTAAAVGDIEYLKNVLSTGIDINCKSETGWTLLVYAVENDRKEMVEFLLNNGADVNFQSSGGWTPLHQAVDLSIDGTIQTGGEQGEEPLDMIKFLLDNGAKVDKKDSRGVSPIDIAKSYHSKKIIDFLEHYSSNSIL</sequence>
<proteinExistence type="predicted"/>